<feature type="region of interest" description="Disordered" evidence="1">
    <location>
        <begin position="53"/>
        <end position="124"/>
    </location>
</feature>
<dbReference type="Proteomes" id="UP000758155">
    <property type="component" value="Unassembled WGS sequence"/>
</dbReference>
<protein>
    <submittedName>
        <fullName evidence="2">Uncharacterized protein</fullName>
    </submittedName>
</protein>
<evidence type="ECO:0000313" key="2">
    <source>
        <dbReference type="EMBL" id="KAF3033957.1"/>
    </source>
</evidence>
<evidence type="ECO:0000256" key="1">
    <source>
        <dbReference type="SAM" id="MobiDB-lite"/>
    </source>
</evidence>
<keyword evidence="3" id="KW-1185">Reference proteome</keyword>
<name>A0A9P4WIZ4_9PLEO</name>
<evidence type="ECO:0000313" key="3">
    <source>
        <dbReference type="Proteomes" id="UP000758155"/>
    </source>
</evidence>
<feature type="region of interest" description="Disordered" evidence="1">
    <location>
        <begin position="1"/>
        <end position="39"/>
    </location>
</feature>
<feature type="compositionally biased region" description="Polar residues" evidence="1">
    <location>
        <begin position="74"/>
        <end position="85"/>
    </location>
</feature>
<feature type="compositionally biased region" description="Polar residues" evidence="1">
    <location>
        <begin position="8"/>
        <end position="21"/>
    </location>
</feature>
<accession>A0A9P4WIZ4</accession>
<dbReference type="EMBL" id="SWKV01000073">
    <property type="protein sequence ID" value="KAF3033957.1"/>
    <property type="molecule type" value="Genomic_DNA"/>
</dbReference>
<dbReference type="AlphaFoldDB" id="A0A9P4WIZ4"/>
<proteinExistence type="predicted"/>
<comment type="caution">
    <text evidence="2">The sequence shown here is derived from an EMBL/GenBank/DDBJ whole genome shotgun (WGS) entry which is preliminary data.</text>
</comment>
<gene>
    <name evidence="2" type="ORF">E8E12_002341</name>
</gene>
<reference evidence="2" key="1">
    <citation type="submission" date="2019-04" db="EMBL/GenBank/DDBJ databases">
        <title>Sequencing of skin fungus with MAO and IRED activity.</title>
        <authorList>
            <person name="Marsaioli A.J."/>
            <person name="Bonatto J.M.C."/>
            <person name="Reis Junior O."/>
        </authorList>
    </citation>
    <scope>NUCLEOTIDE SEQUENCE</scope>
    <source>
        <strain evidence="2">28M1</strain>
    </source>
</reference>
<sequence length="124" mass="13071">MAAPLSVEVTSSPGAANSAPVTRTAEGRLQSGPRVSGVLTQPVAQVENIKKIPRGNSLGAPRLEPEVKEVDTGVTVTSPDVQNAKESPLLCDDNLESRKRDSVNEEAGDEATFSLSDQDKDDTQ</sequence>
<organism evidence="2 3">
    <name type="scientific">Didymella heteroderae</name>
    <dbReference type="NCBI Taxonomy" id="1769908"/>
    <lineage>
        <taxon>Eukaryota</taxon>
        <taxon>Fungi</taxon>
        <taxon>Dikarya</taxon>
        <taxon>Ascomycota</taxon>
        <taxon>Pezizomycotina</taxon>
        <taxon>Dothideomycetes</taxon>
        <taxon>Pleosporomycetidae</taxon>
        <taxon>Pleosporales</taxon>
        <taxon>Pleosporineae</taxon>
        <taxon>Didymellaceae</taxon>
        <taxon>Didymella</taxon>
    </lineage>
</organism>